<dbReference type="Proteomes" id="UP001062846">
    <property type="component" value="Chromosome 13"/>
</dbReference>
<keyword evidence="2" id="KW-1185">Reference proteome</keyword>
<protein>
    <submittedName>
        <fullName evidence="1">Uncharacterized protein</fullName>
    </submittedName>
</protein>
<accession>A0ACC0L7G2</accession>
<reference evidence="1" key="1">
    <citation type="submission" date="2022-02" db="EMBL/GenBank/DDBJ databases">
        <title>Plant Genome Project.</title>
        <authorList>
            <person name="Zhang R.-G."/>
        </authorList>
    </citation>
    <scope>NUCLEOTIDE SEQUENCE</scope>
    <source>
        <strain evidence="1">AT1</strain>
    </source>
</reference>
<proteinExistence type="predicted"/>
<comment type="caution">
    <text evidence="1">The sequence shown here is derived from an EMBL/GenBank/DDBJ whole genome shotgun (WGS) entry which is preliminary data.</text>
</comment>
<gene>
    <name evidence="1" type="ORF">RHMOL_Rhmol13G0152700</name>
</gene>
<evidence type="ECO:0000313" key="2">
    <source>
        <dbReference type="Proteomes" id="UP001062846"/>
    </source>
</evidence>
<name>A0ACC0L7G2_RHOML</name>
<dbReference type="EMBL" id="CM046400">
    <property type="protein sequence ID" value="KAI8524482.1"/>
    <property type="molecule type" value="Genomic_DNA"/>
</dbReference>
<organism evidence="1 2">
    <name type="scientific">Rhododendron molle</name>
    <name type="common">Chinese azalea</name>
    <name type="synonym">Azalea mollis</name>
    <dbReference type="NCBI Taxonomy" id="49168"/>
    <lineage>
        <taxon>Eukaryota</taxon>
        <taxon>Viridiplantae</taxon>
        <taxon>Streptophyta</taxon>
        <taxon>Embryophyta</taxon>
        <taxon>Tracheophyta</taxon>
        <taxon>Spermatophyta</taxon>
        <taxon>Magnoliopsida</taxon>
        <taxon>eudicotyledons</taxon>
        <taxon>Gunneridae</taxon>
        <taxon>Pentapetalae</taxon>
        <taxon>asterids</taxon>
        <taxon>Ericales</taxon>
        <taxon>Ericaceae</taxon>
        <taxon>Ericoideae</taxon>
        <taxon>Rhodoreae</taxon>
        <taxon>Rhododendron</taxon>
    </lineage>
</organism>
<sequence length="142" mass="16685">MLQLKCRMLNREFISELVKHFNFVTKSLEFGRVRVYTITLDDVQRALELSCGTIAVPTDCQDHHFEDIRKMFGKENKPLKREVTFAMMQQVFKKKKADVKFQTSYVLFVLSCFLCPTMKDVAATKFYPTVHDLLQTRTYAWA</sequence>
<evidence type="ECO:0000313" key="1">
    <source>
        <dbReference type="EMBL" id="KAI8524482.1"/>
    </source>
</evidence>